<dbReference type="EMBL" id="NSKE01000004">
    <property type="protein sequence ID" value="PAU94589.1"/>
    <property type="molecule type" value="Genomic_DNA"/>
</dbReference>
<keyword evidence="6" id="KW-0677">Repeat</keyword>
<evidence type="ECO:0000256" key="7">
    <source>
        <dbReference type="ARBA" id="ARBA00022803"/>
    </source>
</evidence>
<dbReference type="SMART" id="SM00028">
    <property type="entry name" value="TPR"/>
    <property type="match status" value="6"/>
</dbReference>
<organism evidence="11 12">
    <name type="scientific">Fodinibius salipaludis</name>
    <dbReference type="NCBI Taxonomy" id="2032627"/>
    <lineage>
        <taxon>Bacteria</taxon>
        <taxon>Pseudomonadati</taxon>
        <taxon>Balneolota</taxon>
        <taxon>Balneolia</taxon>
        <taxon>Balneolales</taxon>
        <taxon>Balneolaceae</taxon>
        <taxon>Fodinibius</taxon>
    </lineage>
</organism>
<dbReference type="Gene3D" id="3.40.50.150">
    <property type="entry name" value="Vaccinia Virus protein VP39"/>
    <property type="match status" value="2"/>
</dbReference>
<evidence type="ECO:0000313" key="11">
    <source>
        <dbReference type="EMBL" id="PAU94589.1"/>
    </source>
</evidence>
<evidence type="ECO:0000259" key="9">
    <source>
        <dbReference type="Pfam" id="PF05050"/>
    </source>
</evidence>
<dbReference type="InterPro" id="IPR029489">
    <property type="entry name" value="OGT/SEC/SPY_C"/>
</dbReference>
<dbReference type="SUPFAM" id="SSF53335">
    <property type="entry name" value="S-adenosyl-L-methionine-dependent methyltransferases"/>
    <property type="match status" value="2"/>
</dbReference>
<dbReference type="InterPro" id="IPR029063">
    <property type="entry name" value="SAM-dependent_MTases_sf"/>
</dbReference>
<dbReference type="PROSITE" id="PS50005">
    <property type="entry name" value="TPR"/>
    <property type="match status" value="3"/>
</dbReference>
<dbReference type="Pfam" id="PF13844">
    <property type="entry name" value="Glyco_transf_41"/>
    <property type="match status" value="2"/>
</dbReference>
<dbReference type="InterPro" id="IPR011990">
    <property type="entry name" value="TPR-like_helical_dom_sf"/>
</dbReference>
<dbReference type="InterPro" id="IPR006342">
    <property type="entry name" value="FkbM_mtfrase"/>
</dbReference>
<keyword evidence="12" id="KW-1185">Reference proteome</keyword>
<keyword evidence="4" id="KW-0328">Glycosyltransferase</keyword>
<dbReference type="Pfam" id="PF14559">
    <property type="entry name" value="TPR_19"/>
    <property type="match status" value="1"/>
</dbReference>
<gene>
    <name evidence="11" type="ORF">CK503_07290</name>
</gene>
<dbReference type="Gene3D" id="3.40.50.11380">
    <property type="match status" value="1"/>
</dbReference>
<sequence>MQNKIKQAQKYLEWKKPNQAIAELKPTLESREIQQQFKWVPYHMMGIALSLKGEHEASAGYLEKSVKYGSKEPETHHMLSINYYNLARFDEAEKYGREAVARKEGFFKAWLNLGSIYRAQAKLDKALECYQKANQIDATNAGVAFRIGEIYRDQGDLDQAMKLFDITLKIDETHIRAMLEKADLYKNKGNLDEAIENLDQAEKMHGARTSIRVSKAEIYKSRGKYDDAIELYEKLLNKHPHSGALRVNYALCLQEVSRFDQSEKNYRRAIEDMQDPRNAISNYLMGLHYNPRNGKEHIYEEHLRLGKTFVPRNTEGRPRPSDADPNKKLKVGFLSGGFRRHPVGWMIAGALEQLPEKDFEIYCYTTNNKFDFVTRRIHENINTWRSVVGYNADVIENIIRDDELDIVVDLSGHAADNCMEVMANEPAPVIVKWVGGLFNTTGLEAFDYLITDEYESPAGEEEFYTEKLVRMPDDYISFVPPAYAPDVQSLPAKENGYITFGCFNNPTKVNDVVLRKWAQIMRQVPDSKLCLKSKQYDTASFRKQILEVMKEEDIAEDRVEFEGHTSHDDHLDAYNKVDIALDPWPYSGGLTTCEALYMGVPVITMPGPTFAGRHSTTHLMNAGLEQWVTDSWKEYTERTVALANDWDALQEWRSILRGKLCNSAVCDSKRFGAHLSIAFREMWRQRVEGYQNDEAEWKDHIRVDNLPQEQIQELTDGPDRTSLITIKEENKTEGSKKTDKNNMMKQPAIDTEKLVTNENGTHAKKQKTSGHSEKSLLNKNDYYIDTKDDVTICTPPDLDVLTTYVMLEQGQWFEPELDFVRDYLKSDMQVVDVGASFGAYALPMAKKVGREGNVFAFEPSAENRSYLEKSKTKNSFNQLEIIGRGLSDEIGKSALIQAETPELNTISEEGKEKVLLTTLDAWWNFAGQPQLNLLKVDANGMESKVLEGAKEVIDQLLPVILVSIGEKNNSLPMLRNSLQKINYRLFEYIPQLGVLVAHDSEVEVDPHLMNVIAIHESRIQEFKESGWIFDESVDVGDTDLYMWERYLEKMPWAKKQLNKWKEDIDEGIFDEYLQALSLTCAAEEISVCNDNPQARSRKGALLLEAAQKLIALFNSGNASIATAMTYVRVMNHLGKRKQALEMVKELMETMNSGGTFSVELPFLLPLTEQDETDIETDFSKWLTVRIVEAWIILQNPTMYLIDEKSRKMLEALRGNPEASSYVEKLAELASKAQKENKNLISRDSAYKNENNYKKNDRESAQSISLVGEVSEYNETPSQVIRTKINLHYLSNGNPYYFDIPKRELFRLKNIVLDHEYALPKNFKIKNDGVIVDIGANIGTFAMYARHWNSNAMIYCFEPNPQVVQLLKFNTKDIENVEKEFIALGEDDGELTLLQHPVNTGQSTTSQKVKGAKEVTVEVKNAGRALKEKGIEAIDVLKIDTEGAEIPILKGMKKLLDKTKVIMLEYHTEEDRREIDALLHDFCIYSTEVAKVNGVGTVKYINKHILR</sequence>
<evidence type="ECO:0000256" key="4">
    <source>
        <dbReference type="ARBA" id="ARBA00022676"/>
    </source>
</evidence>
<proteinExistence type="inferred from homology"/>
<keyword evidence="7 8" id="KW-0802">TPR repeat</keyword>
<dbReference type="GO" id="GO:0097363">
    <property type="term" value="F:protein O-acetylglucosaminyltransferase activity"/>
    <property type="evidence" value="ECO:0007669"/>
    <property type="project" value="UniProtKB-EC"/>
</dbReference>
<protein>
    <recommendedName>
        <fullName evidence="3">protein O-GlcNAc transferase</fullName>
        <ecNumber evidence="3">2.4.1.255</ecNumber>
    </recommendedName>
</protein>
<dbReference type="Pfam" id="PF13181">
    <property type="entry name" value="TPR_8"/>
    <property type="match status" value="2"/>
</dbReference>
<feature type="repeat" description="TPR" evidence="8">
    <location>
        <begin position="141"/>
        <end position="174"/>
    </location>
</feature>
<dbReference type="Pfam" id="PF05050">
    <property type="entry name" value="Methyltransf_21"/>
    <property type="match status" value="2"/>
</dbReference>
<dbReference type="Gene3D" id="1.25.40.10">
    <property type="entry name" value="Tetratricopeptide repeat domain"/>
    <property type="match status" value="2"/>
</dbReference>
<evidence type="ECO:0000256" key="5">
    <source>
        <dbReference type="ARBA" id="ARBA00022679"/>
    </source>
</evidence>
<comment type="pathway">
    <text evidence="1">Protein modification; protein glycosylation.</text>
</comment>
<dbReference type="NCBIfam" id="TIGR01444">
    <property type="entry name" value="fkbM_fam"/>
    <property type="match status" value="2"/>
</dbReference>
<dbReference type="SUPFAM" id="SSF48452">
    <property type="entry name" value="TPR-like"/>
    <property type="match status" value="2"/>
</dbReference>
<evidence type="ECO:0000256" key="1">
    <source>
        <dbReference type="ARBA" id="ARBA00004922"/>
    </source>
</evidence>
<dbReference type="InterPro" id="IPR051939">
    <property type="entry name" value="Glycosyltr_41/O-GlcNAc_trsf"/>
</dbReference>
<feature type="domain" description="O-GlcNAc transferase C-terminal" evidence="10">
    <location>
        <begin position="324"/>
        <end position="475"/>
    </location>
</feature>
<dbReference type="PANTHER" id="PTHR44835">
    <property type="entry name" value="UDP-N-ACETYLGLUCOSAMINE--PEPTIDE N-ACETYLGLUCOSAMINYLTRANSFERASE SPINDLY-RELATED"/>
    <property type="match status" value="1"/>
</dbReference>
<evidence type="ECO:0000256" key="2">
    <source>
        <dbReference type="ARBA" id="ARBA00005386"/>
    </source>
</evidence>
<evidence type="ECO:0000256" key="6">
    <source>
        <dbReference type="ARBA" id="ARBA00022737"/>
    </source>
</evidence>
<name>A0A2A2GCJ6_9BACT</name>
<dbReference type="Proteomes" id="UP000218831">
    <property type="component" value="Unassembled WGS sequence"/>
</dbReference>
<comment type="similarity">
    <text evidence="2">Belongs to the glycosyltransferase 41 family. O-GlcNAc transferase subfamily.</text>
</comment>
<keyword evidence="5" id="KW-0808">Transferase</keyword>
<dbReference type="Gene3D" id="3.40.50.2000">
    <property type="entry name" value="Glycogen Phosphorylase B"/>
    <property type="match status" value="1"/>
</dbReference>
<evidence type="ECO:0000256" key="3">
    <source>
        <dbReference type="ARBA" id="ARBA00011970"/>
    </source>
</evidence>
<dbReference type="PANTHER" id="PTHR44835:SF1">
    <property type="entry name" value="PROTEIN O-GLCNAC TRANSFERASE"/>
    <property type="match status" value="1"/>
</dbReference>
<reference evidence="11 12" key="1">
    <citation type="submission" date="2017-08" db="EMBL/GenBank/DDBJ databases">
        <title>Aliifodinibius alkalisoli sp. nov., isolated from saline alkaline soil.</title>
        <authorList>
            <person name="Liu D."/>
            <person name="Zhang G."/>
        </authorList>
    </citation>
    <scope>NUCLEOTIDE SEQUENCE [LARGE SCALE GENOMIC DNA]</scope>
    <source>
        <strain evidence="11 12">WN023</strain>
    </source>
</reference>
<feature type="domain" description="O-GlcNAc transferase C-terminal" evidence="10">
    <location>
        <begin position="497"/>
        <end position="673"/>
    </location>
</feature>
<comment type="caution">
    <text evidence="11">The sequence shown here is derived from an EMBL/GenBank/DDBJ whole genome shotgun (WGS) entry which is preliminary data.</text>
</comment>
<dbReference type="EC" id="2.4.1.255" evidence="3"/>
<dbReference type="SUPFAM" id="SSF53756">
    <property type="entry name" value="UDP-Glycosyltransferase/glycogen phosphorylase"/>
    <property type="match status" value="1"/>
</dbReference>
<evidence type="ECO:0000259" key="10">
    <source>
        <dbReference type="Pfam" id="PF13844"/>
    </source>
</evidence>
<accession>A0A2A2GCJ6</accession>
<dbReference type="Pfam" id="PF00515">
    <property type="entry name" value="TPR_1"/>
    <property type="match status" value="1"/>
</dbReference>
<feature type="repeat" description="TPR" evidence="8">
    <location>
        <begin position="209"/>
        <end position="242"/>
    </location>
</feature>
<dbReference type="RefSeq" id="WP_095606130.1">
    <property type="nucleotide sequence ID" value="NZ_NSKE01000004.1"/>
</dbReference>
<feature type="repeat" description="TPR" evidence="8">
    <location>
        <begin position="107"/>
        <end position="140"/>
    </location>
</feature>
<evidence type="ECO:0000313" key="12">
    <source>
        <dbReference type="Proteomes" id="UP000218831"/>
    </source>
</evidence>
<feature type="domain" description="Methyltransferase FkbM" evidence="9">
    <location>
        <begin position="832"/>
        <end position="985"/>
    </location>
</feature>
<feature type="domain" description="Methyltransferase FkbM" evidence="9">
    <location>
        <begin position="1332"/>
        <end position="1477"/>
    </location>
</feature>
<dbReference type="OrthoDB" id="9785375at2"/>
<dbReference type="InterPro" id="IPR019734">
    <property type="entry name" value="TPR_rpt"/>
</dbReference>
<evidence type="ECO:0000256" key="8">
    <source>
        <dbReference type="PROSITE-ProRule" id="PRU00339"/>
    </source>
</evidence>
<dbReference type="UniPathway" id="UPA00378"/>